<dbReference type="Pfam" id="PF00698">
    <property type="entry name" value="Acyl_transf_1"/>
    <property type="match status" value="1"/>
</dbReference>
<keyword evidence="1" id="KW-0596">Phosphopantetheine</keyword>
<dbReference type="Gene3D" id="3.30.70.250">
    <property type="entry name" value="Malonyl-CoA ACP transacylase, ACP-binding"/>
    <property type="match status" value="1"/>
</dbReference>
<organism evidence="4 5">
    <name type="scientific">Streptomyces triticagri</name>
    <dbReference type="NCBI Taxonomy" id="2293568"/>
    <lineage>
        <taxon>Bacteria</taxon>
        <taxon>Bacillati</taxon>
        <taxon>Actinomycetota</taxon>
        <taxon>Actinomycetes</taxon>
        <taxon>Kitasatosporales</taxon>
        <taxon>Streptomycetaceae</taxon>
        <taxon>Streptomyces</taxon>
    </lineage>
</organism>
<evidence type="ECO:0000313" key="4">
    <source>
        <dbReference type="EMBL" id="RFU84706.1"/>
    </source>
</evidence>
<evidence type="ECO:0000259" key="3">
    <source>
        <dbReference type="SMART" id="SM00827"/>
    </source>
</evidence>
<evidence type="ECO:0000256" key="1">
    <source>
        <dbReference type="ARBA" id="ARBA00022450"/>
    </source>
</evidence>
<dbReference type="InterPro" id="IPR001227">
    <property type="entry name" value="Ac_transferase_dom_sf"/>
</dbReference>
<keyword evidence="4" id="KW-0808">Transferase</keyword>
<evidence type="ECO:0000256" key="2">
    <source>
        <dbReference type="ARBA" id="ARBA00022553"/>
    </source>
</evidence>
<dbReference type="AlphaFoldDB" id="A0A372M192"/>
<sequence>MNSPDGKRLLTLAAPDEGALERLAADTVRLLRQLDPEHPAELCAAELSVAEPAAVTGAAGSHRLAVAGRSAAELSGRLAAHLAGERLREVFAGVVPQDRVPRTAFLCSGQGGQFAAMGWALHRSDRAYRRAFDRCAEIADPYVDVPLGRLVDPAEGHGPAALHRLPNAALATFAVGYALAELWRERGVEPDLVLGFTSGEYLAACLAGALTLQDALALLATETSLAARVAHGAMAVVGADETRIAHFLAENAEYGEVGISAVISPGEVSLSGDARQLAALTAKLEAQGVRTSALPVPHGLHSPLQEPFLDELRAKAAHTRVSRPRVPLISTVTGKQADAATLADPGHWAAHMRGPARFLDAARTLDALGATVCLEVGPGRALTGLGARCLPGGRQSWVASLGRSVQGTEAVLRAQGRLFASGVPRRR</sequence>
<evidence type="ECO:0000313" key="5">
    <source>
        <dbReference type="Proteomes" id="UP000263094"/>
    </source>
</evidence>
<dbReference type="Gene3D" id="3.30.70.3290">
    <property type="match status" value="1"/>
</dbReference>
<dbReference type="GO" id="GO:0005886">
    <property type="term" value="C:plasma membrane"/>
    <property type="evidence" value="ECO:0007669"/>
    <property type="project" value="TreeGrafter"/>
</dbReference>
<dbReference type="InterPro" id="IPR050091">
    <property type="entry name" value="PKS_NRPS_Biosynth_Enz"/>
</dbReference>
<dbReference type="OrthoDB" id="9778690at2"/>
<keyword evidence="4" id="KW-0012">Acyltransferase</keyword>
<dbReference type="PANTHER" id="PTHR43775:SF37">
    <property type="entry name" value="SI:DKEY-61P9.11"/>
    <property type="match status" value="1"/>
</dbReference>
<dbReference type="Gene3D" id="3.40.366.10">
    <property type="entry name" value="Malonyl-Coenzyme A Acyl Carrier Protein, domain 2"/>
    <property type="match status" value="1"/>
</dbReference>
<dbReference type="SMART" id="SM00827">
    <property type="entry name" value="PKS_AT"/>
    <property type="match status" value="1"/>
</dbReference>
<dbReference type="SUPFAM" id="SSF52151">
    <property type="entry name" value="FabD/lysophospholipase-like"/>
    <property type="match status" value="1"/>
</dbReference>
<comment type="caution">
    <text evidence="4">The sequence shown here is derived from an EMBL/GenBank/DDBJ whole genome shotgun (WGS) entry which is preliminary data.</text>
</comment>
<dbReference type="InterPro" id="IPR016035">
    <property type="entry name" value="Acyl_Trfase/lysoPLipase"/>
</dbReference>
<proteinExistence type="predicted"/>
<dbReference type="InterPro" id="IPR016036">
    <property type="entry name" value="Malonyl_transacylase_ACP-bd"/>
</dbReference>
<dbReference type="GO" id="GO:0071770">
    <property type="term" value="P:DIM/DIP cell wall layer assembly"/>
    <property type="evidence" value="ECO:0007669"/>
    <property type="project" value="TreeGrafter"/>
</dbReference>
<dbReference type="SUPFAM" id="SSF55048">
    <property type="entry name" value="Probable ACP-binding domain of malonyl-CoA ACP transacylase"/>
    <property type="match status" value="1"/>
</dbReference>
<protein>
    <submittedName>
        <fullName evidence="4">Acyltransferase domain-containing protein</fullName>
    </submittedName>
</protein>
<dbReference type="Proteomes" id="UP000263094">
    <property type="component" value="Unassembled WGS sequence"/>
</dbReference>
<dbReference type="GO" id="GO:0006633">
    <property type="term" value="P:fatty acid biosynthetic process"/>
    <property type="evidence" value="ECO:0007669"/>
    <property type="project" value="TreeGrafter"/>
</dbReference>
<keyword evidence="2" id="KW-0597">Phosphoprotein</keyword>
<reference evidence="4 5" key="1">
    <citation type="submission" date="2018-08" db="EMBL/GenBank/DDBJ databases">
        <title>Isolation, diversity and antifungal activity of Actinobacteria from wheat.</title>
        <authorList>
            <person name="Han C."/>
        </authorList>
    </citation>
    <scope>NUCLEOTIDE SEQUENCE [LARGE SCALE GENOMIC DNA]</scope>
    <source>
        <strain evidence="4 5">NEAU-YY421</strain>
    </source>
</reference>
<name>A0A372M192_9ACTN</name>
<keyword evidence="5" id="KW-1185">Reference proteome</keyword>
<gene>
    <name evidence="4" type="ORF">DY218_21175</name>
</gene>
<feature type="domain" description="Malonyl-CoA:ACP transacylase (MAT)" evidence="3">
    <location>
        <begin position="106"/>
        <end position="405"/>
    </location>
</feature>
<dbReference type="PANTHER" id="PTHR43775">
    <property type="entry name" value="FATTY ACID SYNTHASE"/>
    <property type="match status" value="1"/>
</dbReference>
<dbReference type="InterPro" id="IPR014043">
    <property type="entry name" value="Acyl_transferase_dom"/>
</dbReference>
<dbReference type="GO" id="GO:0004312">
    <property type="term" value="F:fatty acid synthase activity"/>
    <property type="evidence" value="ECO:0007669"/>
    <property type="project" value="TreeGrafter"/>
</dbReference>
<dbReference type="GO" id="GO:0005737">
    <property type="term" value="C:cytoplasm"/>
    <property type="evidence" value="ECO:0007669"/>
    <property type="project" value="TreeGrafter"/>
</dbReference>
<dbReference type="RefSeq" id="WP_128557671.1">
    <property type="nucleotide sequence ID" value="NZ_QUAK01000115.1"/>
</dbReference>
<accession>A0A372M192</accession>
<dbReference type="EMBL" id="QUAK01000115">
    <property type="protein sequence ID" value="RFU84706.1"/>
    <property type="molecule type" value="Genomic_DNA"/>
</dbReference>